<organism evidence="3">
    <name type="scientific">Klebsiella pneumoniae</name>
    <dbReference type="NCBI Taxonomy" id="573"/>
    <lineage>
        <taxon>Bacteria</taxon>
        <taxon>Pseudomonadati</taxon>
        <taxon>Pseudomonadota</taxon>
        <taxon>Gammaproteobacteria</taxon>
        <taxon>Enterobacterales</taxon>
        <taxon>Enterobacteriaceae</taxon>
        <taxon>Klebsiella/Raoultella group</taxon>
        <taxon>Klebsiella</taxon>
        <taxon>Klebsiella pneumoniae complex</taxon>
    </lineage>
</organism>
<dbReference type="Pfam" id="PF00582">
    <property type="entry name" value="Usp"/>
    <property type="match status" value="1"/>
</dbReference>
<feature type="domain" description="UspA" evidence="2">
    <location>
        <begin position="1"/>
        <end position="138"/>
    </location>
</feature>
<dbReference type="PANTHER" id="PTHR46268">
    <property type="entry name" value="STRESS RESPONSE PROTEIN NHAX"/>
    <property type="match status" value="1"/>
</dbReference>
<dbReference type="CDD" id="cd00293">
    <property type="entry name" value="USP-like"/>
    <property type="match status" value="1"/>
</dbReference>
<comment type="similarity">
    <text evidence="1">Belongs to the universal stress protein A family.</text>
</comment>
<gene>
    <name evidence="3" type="primary">uspG_2</name>
    <name evidence="3" type="ORF">NCTC11678_03539</name>
</gene>
<proteinExistence type="inferred from homology"/>
<evidence type="ECO:0000256" key="1">
    <source>
        <dbReference type="ARBA" id="ARBA00008791"/>
    </source>
</evidence>
<dbReference type="PANTHER" id="PTHR46268:SF6">
    <property type="entry name" value="UNIVERSAL STRESS PROTEIN UP12"/>
    <property type="match status" value="1"/>
</dbReference>
<dbReference type="EMBL" id="CABFNL010000002">
    <property type="protein sequence ID" value="VUA78893.1"/>
    <property type="molecule type" value="Genomic_DNA"/>
</dbReference>
<accession>A0A508ZVW5</accession>
<protein>
    <submittedName>
        <fullName evidence="3">Universal stress protein G</fullName>
    </submittedName>
</protein>
<reference evidence="3" key="1">
    <citation type="submission" date="2018-06" db="EMBL/GenBank/DDBJ databases">
        <authorList>
            <consortium name="Pathogen Informatics"/>
        </authorList>
    </citation>
    <scope>NUCLEOTIDE SEQUENCE</scope>
    <source>
        <strain evidence="3">NCTC11678</strain>
    </source>
</reference>
<evidence type="ECO:0000259" key="2">
    <source>
        <dbReference type="Pfam" id="PF00582"/>
    </source>
</evidence>
<dbReference type="AlphaFoldDB" id="A0A508ZVW5"/>
<sequence length="165" mass="18239">MYKNIVVPVDVFDAGLADKALSHAKFLAQHSAGQIHLIHVIPAFSPVLTRGFISDARKMEDHLLNTAKEKLSELVKKNGLAEDASHLYVRSGNVRDQVIALADELKADVVIVGSRNPGIQTHLLGSEAANIVRLCPCTSVRCALMMAGCRPDFRFRNRGKEYEYR</sequence>
<evidence type="ECO:0000313" key="3">
    <source>
        <dbReference type="EMBL" id="VUA78893.1"/>
    </source>
</evidence>
<dbReference type="InterPro" id="IPR014729">
    <property type="entry name" value="Rossmann-like_a/b/a_fold"/>
</dbReference>
<dbReference type="PRINTS" id="PR01438">
    <property type="entry name" value="UNVRSLSTRESS"/>
</dbReference>
<dbReference type="Gene3D" id="3.40.50.620">
    <property type="entry name" value="HUPs"/>
    <property type="match status" value="1"/>
</dbReference>
<dbReference type="SUPFAM" id="SSF52402">
    <property type="entry name" value="Adenine nucleotide alpha hydrolases-like"/>
    <property type="match status" value="1"/>
</dbReference>
<name>A0A508ZVW5_KLEPN</name>
<dbReference type="InterPro" id="IPR006015">
    <property type="entry name" value="Universal_stress_UspA"/>
</dbReference>
<dbReference type="InterPro" id="IPR006016">
    <property type="entry name" value="UspA"/>
</dbReference>